<organism evidence="2 3">
    <name type="scientific">Triparma laevis f. longispina</name>
    <dbReference type="NCBI Taxonomy" id="1714387"/>
    <lineage>
        <taxon>Eukaryota</taxon>
        <taxon>Sar</taxon>
        <taxon>Stramenopiles</taxon>
        <taxon>Ochrophyta</taxon>
        <taxon>Bolidophyceae</taxon>
        <taxon>Parmales</taxon>
        <taxon>Triparmaceae</taxon>
        <taxon>Triparma</taxon>
    </lineage>
</organism>
<dbReference type="Proteomes" id="UP001165122">
    <property type="component" value="Unassembled WGS sequence"/>
</dbReference>
<sequence>MKITAALTAFTSIFITLTSAADVAAPKFSVSLDEPASSRWAESVTFMIDTYGFEHSFQNVLNYVYSLLPEPLVEKIEPLLLDLLREFPGEAGEEIKGIHQTITDLGYGDQISLGELTAINLMYEFTVFCTSIVAENSAGELFHGRNLDYSISGLQNLTAQIDFTRSGETVYKGTEFVGYVGLLTGMRPNGWSVSVDQRATYDFANATKKDSLEGLVENLLSAATGGSTIGMFLRNTLESETNFSNAVTKLKKEKLIAPVYLTVAGTNHLEGAVITRNRLRPDQSHREGVWSLTEDDHFRLVTNYDHWDDVPEDDNRRDPANDCMNQYDFDSLSLTGSIYECLSTALVLNKGTVYTTLMNPKEDIFETTIRNQNTP</sequence>
<accession>A0A9W7CFK7</accession>
<gene>
    <name evidence="2" type="ORF">TrLO_g15118</name>
</gene>
<evidence type="ECO:0000256" key="1">
    <source>
        <dbReference type="SAM" id="SignalP"/>
    </source>
</evidence>
<dbReference type="EMBL" id="BRXW01000079">
    <property type="protein sequence ID" value="GMI04858.1"/>
    <property type="molecule type" value="Genomic_DNA"/>
</dbReference>
<dbReference type="PANTHER" id="PTHR28583:SF4">
    <property type="entry name" value="N-ACYLETHANOLAMINE-HYDROLYZING ACID AMIDASE"/>
    <property type="match status" value="1"/>
</dbReference>
<dbReference type="GO" id="GO:0016810">
    <property type="term" value="F:hydrolase activity, acting on carbon-nitrogen (but not peptide) bonds"/>
    <property type="evidence" value="ECO:0007669"/>
    <property type="project" value="TreeGrafter"/>
</dbReference>
<feature type="chain" id="PRO_5040724513" description="Acid ceramidase N-terminal domain-containing protein" evidence="1">
    <location>
        <begin position="21"/>
        <end position="375"/>
    </location>
</feature>
<keyword evidence="3" id="KW-1185">Reference proteome</keyword>
<dbReference type="AlphaFoldDB" id="A0A9W7CFK7"/>
<protein>
    <recommendedName>
        <fullName evidence="4">Acid ceramidase N-terminal domain-containing protein</fullName>
    </recommendedName>
</protein>
<feature type="signal peptide" evidence="1">
    <location>
        <begin position="1"/>
        <end position="20"/>
    </location>
</feature>
<dbReference type="OrthoDB" id="5273684at2759"/>
<keyword evidence="1" id="KW-0732">Signal</keyword>
<evidence type="ECO:0000313" key="3">
    <source>
        <dbReference type="Proteomes" id="UP001165122"/>
    </source>
</evidence>
<evidence type="ECO:0000313" key="2">
    <source>
        <dbReference type="EMBL" id="GMI04858.1"/>
    </source>
</evidence>
<dbReference type="Gene3D" id="3.60.60.10">
    <property type="entry name" value="Penicillin V Acylase, Chain A"/>
    <property type="match status" value="1"/>
</dbReference>
<evidence type="ECO:0008006" key="4">
    <source>
        <dbReference type="Google" id="ProtNLM"/>
    </source>
</evidence>
<proteinExistence type="predicted"/>
<comment type="caution">
    <text evidence="2">The sequence shown here is derived from an EMBL/GenBank/DDBJ whole genome shotgun (WGS) entry which is preliminary data.</text>
</comment>
<dbReference type="PANTHER" id="PTHR28583">
    <property type="entry name" value="ACID AMIDASE"/>
    <property type="match status" value="1"/>
</dbReference>
<reference evidence="3" key="1">
    <citation type="journal article" date="2023" name="Commun. Biol.">
        <title>Genome analysis of Parmales, the sister group of diatoms, reveals the evolutionary specialization of diatoms from phago-mixotrophs to photoautotrophs.</title>
        <authorList>
            <person name="Ban H."/>
            <person name="Sato S."/>
            <person name="Yoshikawa S."/>
            <person name="Yamada K."/>
            <person name="Nakamura Y."/>
            <person name="Ichinomiya M."/>
            <person name="Sato N."/>
            <person name="Blanc-Mathieu R."/>
            <person name="Endo H."/>
            <person name="Kuwata A."/>
            <person name="Ogata H."/>
        </authorList>
    </citation>
    <scope>NUCLEOTIDE SEQUENCE [LARGE SCALE GENOMIC DNA]</scope>
    <source>
        <strain evidence="3">NIES 3700</strain>
    </source>
</reference>
<name>A0A9W7CFK7_9STRA</name>